<feature type="compositionally biased region" description="Low complexity" evidence="1">
    <location>
        <begin position="252"/>
        <end position="274"/>
    </location>
</feature>
<dbReference type="OrthoDB" id="861279at2759"/>
<accession>A0A9Q0FH12</accession>
<gene>
    <name evidence="2" type="ORF">Tsubulata_030592</name>
</gene>
<dbReference type="Proteomes" id="UP001141552">
    <property type="component" value="Unassembled WGS sequence"/>
</dbReference>
<dbReference type="AlphaFoldDB" id="A0A9Q0FH12"/>
<name>A0A9Q0FH12_9ROSI</name>
<evidence type="ECO:0000313" key="3">
    <source>
        <dbReference type="Proteomes" id="UP001141552"/>
    </source>
</evidence>
<protein>
    <recommendedName>
        <fullName evidence="4">DUF4283 domain-containing protein</fullName>
    </recommendedName>
</protein>
<feature type="compositionally biased region" description="Low complexity" evidence="1">
    <location>
        <begin position="228"/>
        <end position="242"/>
    </location>
</feature>
<reference evidence="2" key="1">
    <citation type="submission" date="2022-02" db="EMBL/GenBank/DDBJ databases">
        <authorList>
            <person name="Henning P.M."/>
            <person name="McCubbin A.G."/>
            <person name="Shore J.S."/>
        </authorList>
    </citation>
    <scope>NUCLEOTIDE SEQUENCE</scope>
    <source>
        <strain evidence="2">F60SS</strain>
        <tissue evidence="2">Leaves</tissue>
    </source>
</reference>
<reference evidence="2" key="2">
    <citation type="journal article" date="2023" name="Plants (Basel)">
        <title>Annotation of the Turnera subulata (Passifloraceae) Draft Genome Reveals the S-Locus Evolved after the Divergence of Turneroideae from Passifloroideae in a Stepwise Manner.</title>
        <authorList>
            <person name="Henning P.M."/>
            <person name="Roalson E.H."/>
            <person name="Mir W."/>
            <person name="McCubbin A.G."/>
            <person name="Shore J.S."/>
        </authorList>
    </citation>
    <scope>NUCLEOTIDE SEQUENCE</scope>
    <source>
        <strain evidence="2">F60SS</strain>
    </source>
</reference>
<evidence type="ECO:0000313" key="2">
    <source>
        <dbReference type="EMBL" id="KAJ4831207.1"/>
    </source>
</evidence>
<dbReference type="PANTHER" id="PTHR34427:SF5">
    <property type="entry name" value="DUF4283 DOMAIN-CONTAINING PROTEIN"/>
    <property type="match status" value="1"/>
</dbReference>
<proteinExistence type="predicted"/>
<dbReference type="EMBL" id="JAKUCV010005433">
    <property type="protein sequence ID" value="KAJ4831207.1"/>
    <property type="molecule type" value="Genomic_DNA"/>
</dbReference>
<feature type="region of interest" description="Disordered" evidence="1">
    <location>
        <begin position="228"/>
        <end position="278"/>
    </location>
</feature>
<sequence length="375" mass="41102">MKNNFTGGTLKTAQVDNRSFSEVVRTPPASPRAQPNNQKSAFVRKDDAPSWLDCCALGVLKSPMPIKCLSDLFPVSDSPVTSIIPLGGVSFLFKFCSHENRNSMVANQPDWFGQLFSVFRNWEEGDAACNRLCWVLVKGVPPCAWSKNFFQLAVSSVGEMIDWSPETKNRNRMDVAEILILTNNMAFLHKVVAVKFGECSFNVGITESQYDPLDWMWSSVNASTVLVNGTGNSTGNTSNNSSHQDSEDNQLSNFKSSNQSQPSPQVPKPVSSNNESCSADPFNLRPIINNLNILNEPSQPTHFTLSPSLTPEKASSMSANSSKNIPDQPCSSNNGHGPYILDLPMKPTPNTLVPYPSTPSTMGPSYQSHLHINQL</sequence>
<organism evidence="2 3">
    <name type="scientific">Turnera subulata</name>
    <dbReference type="NCBI Taxonomy" id="218843"/>
    <lineage>
        <taxon>Eukaryota</taxon>
        <taxon>Viridiplantae</taxon>
        <taxon>Streptophyta</taxon>
        <taxon>Embryophyta</taxon>
        <taxon>Tracheophyta</taxon>
        <taxon>Spermatophyta</taxon>
        <taxon>Magnoliopsida</taxon>
        <taxon>eudicotyledons</taxon>
        <taxon>Gunneridae</taxon>
        <taxon>Pentapetalae</taxon>
        <taxon>rosids</taxon>
        <taxon>fabids</taxon>
        <taxon>Malpighiales</taxon>
        <taxon>Passifloraceae</taxon>
        <taxon>Turnera</taxon>
    </lineage>
</organism>
<feature type="compositionally biased region" description="Low complexity" evidence="1">
    <location>
        <begin position="313"/>
        <end position="324"/>
    </location>
</feature>
<keyword evidence="3" id="KW-1185">Reference proteome</keyword>
<evidence type="ECO:0000256" key="1">
    <source>
        <dbReference type="SAM" id="MobiDB-lite"/>
    </source>
</evidence>
<feature type="compositionally biased region" description="Polar residues" evidence="1">
    <location>
        <begin position="296"/>
        <end position="309"/>
    </location>
</feature>
<comment type="caution">
    <text evidence="2">The sequence shown here is derived from an EMBL/GenBank/DDBJ whole genome shotgun (WGS) entry which is preliminary data.</text>
</comment>
<feature type="region of interest" description="Disordered" evidence="1">
    <location>
        <begin position="294"/>
        <end position="335"/>
    </location>
</feature>
<dbReference type="PANTHER" id="PTHR34427">
    <property type="entry name" value="DUF4283 DOMAIN PROTEIN"/>
    <property type="match status" value="1"/>
</dbReference>
<evidence type="ECO:0008006" key="4">
    <source>
        <dbReference type="Google" id="ProtNLM"/>
    </source>
</evidence>